<dbReference type="Pfam" id="PF17919">
    <property type="entry name" value="RT_RNaseH_2"/>
    <property type="match status" value="1"/>
</dbReference>
<dbReference type="FunFam" id="3.30.70.270:FF:000020">
    <property type="entry name" value="Transposon Tf2-6 polyprotein-like Protein"/>
    <property type="match status" value="1"/>
</dbReference>
<name>A0AAP0MKW0_9ROSI</name>
<dbReference type="PANTHER" id="PTHR33064">
    <property type="entry name" value="POL PROTEIN"/>
    <property type="match status" value="1"/>
</dbReference>
<dbReference type="InterPro" id="IPR000477">
    <property type="entry name" value="RT_dom"/>
</dbReference>
<comment type="caution">
    <text evidence="2">The sequence shown here is derived from an EMBL/GenBank/DDBJ whole genome shotgun (WGS) entry which is preliminary data.</text>
</comment>
<dbReference type="SUPFAM" id="SSF56672">
    <property type="entry name" value="DNA/RNA polymerases"/>
    <property type="match status" value="1"/>
</dbReference>
<sequence length="218" mass="24276">MPFGLSNAPATFQNLMNEIFRPFLRKFILVFFDDILVYNTPLQEHARHLSVVLQCLQQNQLYVKLTKCSFAQSSVDYLGHIVSATGVAVNPKKVQCVLKWPKPTTIKTLRGFLGLTGYYRKFVAGYGKIAAPLTDMLKQDSFTWSPIAEAAFDELRQAMASTPVLALLNYTKPFSIECDSSGRGIGAVLMQEGCPLAYISKALSGKKLSHVHIRQRNA</sequence>
<dbReference type="FunFam" id="3.30.70.270:FF:000003">
    <property type="entry name" value="Transposon Ty3-G Gag-Pol polyprotein"/>
    <property type="match status" value="1"/>
</dbReference>
<evidence type="ECO:0000259" key="1">
    <source>
        <dbReference type="PROSITE" id="PS50878"/>
    </source>
</evidence>
<dbReference type="InterPro" id="IPR043502">
    <property type="entry name" value="DNA/RNA_pol_sf"/>
</dbReference>
<dbReference type="Pfam" id="PF00078">
    <property type="entry name" value="RVT_1"/>
    <property type="match status" value="1"/>
</dbReference>
<dbReference type="InterPro" id="IPR043128">
    <property type="entry name" value="Rev_trsase/Diguanyl_cyclase"/>
</dbReference>
<keyword evidence="3" id="KW-1185">Reference proteome</keyword>
<dbReference type="Proteomes" id="UP001428341">
    <property type="component" value="Unassembled WGS sequence"/>
</dbReference>
<feature type="domain" description="Reverse transcriptase" evidence="1">
    <location>
        <begin position="1"/>
        <end position="82"/>
    </location>
</feature>
<dbReference type="PROSITE" id="PS50878">
    <property type="entry name" value="RT_POL"/>
    <property type="match status" value="1"/>
</dbReference>
<reference evidence="2 3" key="1">
    <citation type="submission" date="2024-05" db="EMBL/GenBank/DDBJ databases">
        <title>Haplotype-resolved chromosome-level genome assembly of Huyou (Citrus changshanensis).</title>
        <authorList>
            <person name="Miao C."/>
            <person name="Chen W."/>
            <person name="Wu Y."/>
            <person name="Wang L."/>
            <person name="Zhao S."/>
            <person name="Grierson D."/>
            <person name="Xu C."/>
            <person name="Chen K."/>
        </authorList>
    </citation>
    <scope>NUCLEOTIDE SEQUENCE [LARGE SCALE GENOMIC DNA]</scope>
    <source>
        <strain evidence="2">01-14</strain>
        <tissue evidence="2">Leaf</tissue>
    </source>
</reference>
<evidence type="ECO:0000313" key="2">
    <source>
        <dbReference type="EMBL" id="KAK9213952.1"/>
    </source>
</evidence>
<dbReference type="InterPro" id="IPR051320">
    <property type="entry name" value="Viral_Replic_Matur_Polypro"/>
</dbReference>
<gene>
    <name evidence="2" type="ORF">WN944_005938</name>
</gene>
<evidence type="ECO:0000313" key="3">
    <source>
        <dbReference type="Proteomes" id="UP001428341"/>
    </source>
</evidence>
<dbReference type="Gene3D" id="3.30.70.270">
    <property type="match status" value="2"/>
</dbReference>
<protein>
    <recommendedName>
        <fullName evidence="1">Reverse transcriptase domain-containing protein</fullName>
    </recommendedName>
</protein>
<dbReference type="InterPro" id="IPR041577">
    <property type="entry name" value="RT_RNaseH_2"/>
</dbReference>
<dbReference type="AlphaFoldDB" id="A0AAP0MKW0"/>
<dbReference type="CDD" id="cd01647">
    <property type="entry name" value="RT_LTR"/>
    <property type="match status" value="1"/>
</dbReference>
<accession>A0AAP0MKW0</accession>
<dbReference type="PANTHER" id="PTHR33064:SF37">
    <property type="entry name" value="RIBONUCLEASE H"/>
    <property type="match status" value="1"/>
</dbReference>
<organism evidence="2 3">
    <name type="scientific">Citrus x changshan-huyou</name>
    <dbReference type="NCBI Taxonomy" id="2935761"/>
    <lineage>
        <taxon>Eukaryota</taxon>
        <taxon>Viridiplantae</taxon>
        <taxon>Streptophyta</taxon>
        <taxon>Embryophyta</taxon>
        <taxon>Tracheophyta</taxon>
        <taxon>Spermatophyta</taxon>
        <taxon>Magnoliopsida</taxon>
        <taxon>eudicotyledons</taxon>
        <taxon>Gunneridae</taxon>
        <taxon>Pentapetalae</taxon>
        <taxon>rosids</taxon>
        <taxon>malvids</taxon>
        <taxon>Sapindales</taxon>
        <taxon>Rutaceae</taxon>
        <taxon>Aurantioideae</taxon>
        <taxon>Citrus</taxon>
    </lineage>
</organism>
<dbReference type="EMBL" id="JBCGBO010000003">
    <property type="protein sequence ID" value="KAK9213952.1"/>
    <property type="molecule type" value="Genomic_DNA"/>
</dbReference>
<proteinExistence type="predicted"/>